<organism evidence="2 3">
    <name type="scientific">Setaria digitata</name>
    <dbReference type="NCBI Taxonomy" id="48799"/>
    <lineage>
        <taxon>Eukaryota</taxon>
        <taxon>Metazoa</taxon>
        <taxon>Ecdysozoa</taxon>
        <taxon>Nematoda</taxon>
        <taxon>Chromadorea</taxon>
        <taxon>Rhabditida</taxon>
        <taxon>Spirurina</taxon>
        <taxon>Spiruromorpha</taxon>
        <taxon>Filarioidea</taxon>
        <taxon>Setariidae</taxon>
        <taxon>Setaria</taxon>
    </lineage>
</organism>
<feature type="region of interest" description="Disordered" evidence="1">
    <location>
        <begin position="13"/>
        <end position="33"/>
    </location>
</feature>
<dbReference type="WBParaSite" id="sdigi.contig105.g4430.t1">
    <property type="protein sequence ID" value="sdigi.contig105.g4430.t1"/>
    <property type="gene ID" value="sdigi.contig105.g4430"/>
</dbReference>
<accession>A0A915PCY1</accession>
<proteinExistence type="predicted"/>
<keyword evidence="2" id="KW-1185">Reference proteome</keyword>
<name>A0A915PCY1_9BILA</name>
<sequence>MKDNGCAVEVTWSSGQTDGRRAPRKRVPTKTTRNEGSILRAEVAQCSAAPVVQLGDWTVKQATRR</sequence>
<protein>
    <submittedName>
        <fullName evidence="3">Uncharacterized protein</fullName>
    </submittedName>
</protein>
<evidence type="ECO:0000256" key="1">
    <source>
        <dbReference type="SAM" id="MobiDB-lite"/>
    </source>
</evidence>
<dbReference type="AlphaFoldDB" id="A0A915PCY1"/>
<dbReference type="Proteomes" id="UP000887581">
    <property type="component" value="Unplaced"/>
</dbReference>
<evidence type="ECO:0000313" key="2">
    <source>
        <dbReference type="Proteomes" id="UP000887581"/>
    </source>
</evidence>
<evidence type="ECO:0000313" key="3">
    <source>
        <dbReference type="WBParaSite" id="sdigi.contig105.g4430.t1"/>
    </source>
</evidence>
<reference evidence="3" key="1">
    <citation type="submission" date="2022-11" db="UniProtKB">
        <authorList>
            <consortium name="WormBaseParasite"/>
        </authorList>
    </citation>
    <scope>IDENTIFICATION</scope>
</reference>